<keyword evidence="3" id="KW-1185">Reference proteome</keyword>
<dbReference type="AlphaFoldDB" id="A0A401GRA9"/>
<sequence>MVKFQLNLNSQTALAAAVGEHYRPGIVAAVTMVDNSSVEHRLLVSQPVSSPISMMGQGTRYYWAVDADSRQVVFLKDTWRWNGKRQMEGEILADLHAAGVPNIPQLMYHGDVREPRTQTNEITQPDNDDFEACWALQYTQTDLFCQAHWVSKTVSPFRPLVHYRLVFGTVGYGLEQFRGARELLHGTYDVYQAMLGAFGIEDPAKRRLHCDISLSSIIRPGIPTQQA</sequence>
<evidence type="ECO:0000313" key="2">
    <source>
        <dbReference type="EMBL" id="GBE84756.1"/>
    </source>
</evidence>
<dbReference type="EMBL" id="BFAD01000006">
    <property type="protein sequence ID" value="GBE84756.1"/>
    <property type="molecule type" value="Genomic_DNA"/>
</dbReference>
<feature type="domain" description="Fungal-type protein kinase" evidence="1">
    <location>
        <begin position="34"/>
        <end position="218"/>
    </location>
</feature>
<dbReference type="Proteomes" id="UP000287166">
    <property type="component" value="Unassembled WGS sequence"/>
</dbReference>
<reference evidence="2 3" key="1">
    <citation type="journal article" date="2018" name="Sci. Rep.">
        <title>Genome sequence of the cauliflower mushroom Sparassis crispa (Hanabiratake) and its association with beneficial usage.</title>
        <authorList>
            <person name="Kiyama R."/>
            <person name="Furutani Y."/>
            <person name="Kawaguchi K."/>
            <person name="Nakanishi T."/>
        </authorList>
    </citation>
    <scope>NUCLEOTIDE SEQUENCE [LARGE SCALE GENOMIC DNA]</scope>
</reference>
<gene>
    <name evidence="2" type="ORF">SCP_0607360</name>
</gene>
<dbReference type="RefSeq" id="XP_027615669.1">
    <property type="nucleotide sequence ID" value="XM_027759868.1"/>
</dbReference>
<evidence type="ECO:0000313" key="3">
    <source>
        <dbReference type="Proteomes" id="UP000287166"/>
    </source>
</evidence>
<dbReference type="GeneID" id="38781673"/>
<dbReference type="Pfam" id="PF17667">
    <property type="entry name" value="Pkinase_fungal"/>
    <property type="match status" value="1"/>
</dbReference>
<dbReference type="InterPro" id="IPR040976">
    <property type="entry name" value="Pkinase_fungal"/>
</dbReference>
<organism evidence="2 3">
    <name type="scientific">Sparassis crispa</name>
    <dbReference type="NCBI Taxonomy" id="139825"/>
    <lineage>
        <taxon>Eukaryota</taxon>
        <taxon>Fungi</taxon>
        <taxon>Dikarya</taxon>
        <taxon>Basidiomycota</taxon>
        <taxon>Agaricomycotina</taxon>
        <taxon>Agaricomycetes</taxon>
        <taxon>Polyporales</taxon>
        <taxon>Sparassidaceae</taxon>
        <taxon>Sparassis</taxon>
    </lineage>
</organism>
<comment type="caution">
    <text evidence="2">The sequence shown here is derived from an EMBL/GenBank/DDBJ whole genome shotgun (WGS) entry which is preliminary data.</text>
</comment>
<proteinExistence type="predicted"/>
<accession>A0A401GRA9</accession>
<dbReference type="OrthoDB" id="3265188at2759"/>
<name>A0A401GRA9_9APHY</name>
<evidence type="ECO:0000259" key="1">
    <source>
        <dbReference type="Pfam" id="PF17667"/>
    </source>
</evidence>
<protein>
    <recommendedName>
        <fullName evidence="1">Fungal-type protein kinase domain-containing protein</fullName>
    </recommendedName>
</protein>
<dbReference type="InParanoid" id="A0A401GRA9"/>